<name>A0A0A9HJR9_ARUDO</name>
<reference evidence="1" key="2">
    <citation type="journal article" date="2015" name="Data Brief">
        <title>Shoot transcriptome of the giant reed, Arundo donax.</title>
        <authorList>
            <person name="Barrero R.A."/>
            <person name="Guerrero F.D."/>
            <person name="Moolhuijzen P."/>
            <person name="Goolsby J.A."/>
            <person name="Tidwell J."/>
            <person name="Bellgard S.E."/>
            <person name="Bellgard M.I."/>
        </authorList>
    </citation>
    <scope>NUCLEOTIDE SEQUENCE</scope>
    <source>
        <tissue evidence="1">Shoot tissue taken approximately 20 cm above the soil surface</tissue>
    </source>
</reference>
<evidence type="ECO:0000313" key="1">
    <source>
        <dbReference type="EMBL" id="JAE37440.1"/>
    </source>
</evidence>
<sequence length="69" mass="8043">MRYICTQLALVEQRDAPSVSEVRMSLEAHFEEVEQVAPFVQVHGTEPAAFKNFRYICYEFPNNWCDIST</sequence>
<proteinExistence type="predicted"/>
<dbReference type="EMBL" id="GBRH01160456">
    <property type="protein sequence ID" value="JAE37440.1"/>
    <property type="molecule type" value="Transcribed_RNA"/>
</dbReference>
<accession>A0A0A9HJR9</accession>
<protein>
    <submittedName>
        <fullName evidence="1">Uncharacterized protein</fullName>
    </submittedName>
</protein>
<reference evidence="1" key="1">
    <citation type="submission" date="2014-09" db="EMBL/GenBank/DDBJ databases">
        <authorList>
            <person name="Magalhaes I.L.F."/>
            <person name="Oliveira U."/>
            <person name="Santos F.R."/>
            <person name="Vidigal T.H.D.A."/>
            <person name="Brescovit A.D."/>
            <person name="Santos A.J."/>
        </authorList>
    </citation>
    <scope>NUCLEOTIDE SEQUENCE</scope>
    <source>
        <tissue evidence="1">Shoot tissue taken approximately 20 cm above the soil surface</tissue>
    </source>
</reference>
<dbReference type="AlphaFoldDB" id="A0A0A9HJR9"/>
<organism evidence="1">
    <name type="scientific">Arundo donax</name>
    <name type="common">Giant reed</name>
    <name type="synonym">Donax arundinaceus</name>
    <dbReference type="NCBI Taxonomy" id="35708"/>
    <lineage>
        <taxon>Eukaryota</taxon>
        <taxon>Viridiplantae</taxon>
        <taxon>Streptophyta</taxon>
        <taxon>Embryophyta</taxon>
        <taxon>Tracheophyta</taxon>
        <taxon>Spermatophyta</taxon>
        <taxon>Magnoliopsida</taxon>
        <taxon>Liliopsida</taxon>
        <taxon>Poales</taxon>
        <taxon>Poaceae</taxon>
        <taxon>PACMAD clade</taxon>
        <taxon>Arundinoideae</taxon>
        <taxon>Arundineae</taxon>
        <taxon>Arundo</taxon>
    </lineage>
</organism>